<dbReference type="InterPro" id="IPR029044">
    <property type="entry name" value="Nucleotide-diphossugar_trans"/>
</dbReference>
<evidence type="ECO:0000256" key="3">
    <source>
        <dbReference type="ARBA" id="ARBA00022679"/>
    </source>
</evidence>
<comment type="similarity">
    <text evidence="1">Belongs to the glycosyltransferase 2 family.</text>
</comment>
<keyword evidence="4" id="KW-0812">Transmembrane</keyword>
<accession>A0ABY5IX11</accession>
<evidence type="ECO:0000256" key="2">
    <source>
        <dbReference type="ARBA" id="ARBA00022676"/>
    </source>
</evidence>
<evidence type="ECO:0000313" key="7">
    <source>
        <dbReference type="Proteomes" id="UP001059844"/>
    </source>
</evidence>
<keyword evidence="4" id="KW-0472">Membrane</keyword>
<keyword evidence="4" id="KW-1133">Transmembrane helix</keyword>
<dbReference type="GO" id="GO:0016757">
    <property type="term" value="F:glycosyltransferase activity"/>
    <property type="evidence" value="ECO:0007669"/>
    <property type="project" value="UniProtKB-KW"/>
</dbReference>
<feature type="transmembrane region" description="Helical" evidence="4">
    <location>
        <begin position="313"/>
        <end position="332"/>
    </location>
</feature>
<proteinExistence type="inferred from homology"/>
<protein>
    <submittedName>
        <fullName evidence="6">Glycosyltransferase</fullName>
        <ecNumber evidence="6">2.4.-.-</ecNumber>
    </submittedName>
</protein>
<dbReference type="EC" id="2.4.-.-" evidence="6"/>
<dbReference type="Pfam" id="PF00535">
    <property type="entry name" value="Glycos_transf_2"/>
    <property type="match status" value="1"/>
</dbReference>
<organism evidence="6 7">
    <name type="scientific">Flavobacterium cerinum</name>
    <dbReference type="NCBI Taxonomy" id="2502784"/>
    <lineage>
        <taxon>Bacteria</taxon>
        <taxon>Pseudomonadati</taxon>
        <taxon>Bacteroidota</taxon>
        <taxon>Flavobacteriia</taxon>
        <taxon>Flavobacteriales</taxon>
        <taxon>Flavobacteriaceae</taxon>
        <taxon>Flavobacterium</taxon>
    </lineage>
</organism>
<dbReference type="CDD" id="cd04192">
    <property type="entry name" value="GT_2_like_e"/>
    <property type="match status" value="1"/>
</dbReference>
<evidence type="ECO:0000313" key="6">
    <source>
        <dbReference type="EMBL" id="UUC45889.1"/>
    </source>
</evidence>
<feature type="transmembrane region" description="Helical" evidence="4">
    <location>
        <begin position="288"/>
        <end position="307"/>
    </location>
</feature>
<dbReference type="PANTHER" id="PTHR43630:SF1">
    <property type="entry name" value="POLY-BETA-1,6-N-ACETYL-D-GLUCOSAMINE SYNTHASE"/>
    <property type="match status" value="1"/>
</dbReference>
<keyword evidence="3 6" id="KW-0808">Transferase</keyword>
<feature type="transmembrane region" description="Helical" evidence="4">
    <location>
        <begin position="5"/>
        <end position="24"/>
    </location>
</feature>
<keyword evidence="7" id="KW-1185">Reference proteome</keyword>
<reference evidence="6" key="1">
    <citation type="submission" date="2022-07" db="EMBL/GenBank/DDBJ databases">
        <title>Isolation, identification, and degradation of a PFOSA degrading strain from sewage treatment plant.</title>
        <authorList>
            <person name="Zhang L."/>
            <person name="Huo Y."/>
        </authorList>
    </citation>
    <scope>NUCLEOTIDE SEQUENCE</scope>
    <source>
        <strain evidence="6">C1</strain>
    </source>
</reference>
<keyword evidence="2 6" id="KW-0328">Glycosyltransferase</keyword>
<name>A0ABY5IX11_9FLAO</name>
<dbReference type="Gene3D" id="3.90.550.10">
    <property type="entry name" value="Spore Coat Polysaccharide Biosynthesis Protein SpsA, Chain A"/>
    <property type="match status" value="1"/>
</dbReference>
<evidence type="ECO:0000256" key="1">
    <source>
        <dbReference type="ARBA" id="ARBA00006739"/>
    </source>
</evidence>
<dbReference type="PANTHER" id="PTHR43630">
    <property type="entry name" value="POLY-BETA-1,6-N-ACETYL-D-GLUCOSAMINE SYNTHASE"/>
    <property type="match status" value="1"/>
</dbReference>
<dbReference type="SUPFAM" id="SSF53448">
    <property type="entry name" value="Nucleotide-diphospho-sugar transferases"/>
    <property type="match status" value="1"/>
</dbReference>
<evidence type="ECO:0000259" key="5">
    <source>
        <dbReference type="Pfam" id="PF00535"/>
    </source>
</evidence>
<feature type="transmembrane region" description="Helical" evidence="4">
    <location>
        <begin position="344"/>
        <end position="370"/>
    </location>
</feature>
<sequence length="380" mass="42915">MEIVILFFCLIFIDYLIFIGLLIYGSSKIKRFESPSESAQKTTFSIVVPFRNEADNLPDLLHSLTALTYSKDLFEIIFVDDASEDDSVRIINTWRMEHTAFHVTILDNVRTTNAPKKDAITRAVSISKKDWIVTTDADCMIPSGWLLTFDRCIQQHDFKMIIGAVSFRKDPGLLSHFQQMDLLSLQGATIGSFGLNEAFMCNGANLAYDRDLFAELDGFKGNSNISSGDDVFLLQKAIVRYPERVFYLKSEAAIVQTKPLKSWTSLFVQHIRWASKSGAYQSDFSKGLAILVLLANFSLLVSTILFITGKISGLLLGIFVVTKLLIDWILIFQTNRFLKMKTTSILISSIIYPFFCVLVALFSLGGSYSWKGRRFTLRSK</sequence>
<evidence type="ECO:0000256" key="4">
    <source>
        <dbReference type="SAM" id="Phobius"/>
    </source>
</evidence>
<gene>
    <name evidence="6" type="ORF">NOX80_01490</name>
</gene>
<dbReference type="Proteomes" id="UP001059844">
    <property type="component" value="Chromosome"/>
</dbReference>
<dbReference type="InterPro" id="IPR001173">
    <property type="entry name" value="Glyco_trans_2-like"/>
</dbReference>
<dbReference type="EMBL" id="CP101751">
    <property type="protein sequence ID" value="UUC45889.1"/>
    <property type="molecule type" value="Genomic_DNA"/>
</dbReference>
<feature type="domain" description="Glycosyltransferase 2-like" evidence="5">
    <location>
        <begin position="45"/>
        <end position="215"/>
    </location>
</feature>
<dbReference type="RefSeq" id="WP_256551572.1">
    <property type="nucleotide sequence ID" value="NZ_CP101751.1"/>
</dbReference>